<comment type="caution">
    <text evidence="9">Lacks conserved residue(s) required for the propagation of feature annotation.</text>
</comment>
<feature type="binding site" evidence="9">
    <location>
        <position position="87"/>
    </location>
    <ligand>
        <name>5-phospho-alpha-D-ribose 1-diphosphate</name>
        <dbReference type="ChEBI" id="CHEBI:58017"/>
    </ligand>
</feature>
<organism evidence="12 13">
    <name type="scientific">Listeria fleischmannii</name>
    <dbReference type="NCBI Taxonomy" id="1069827"/>
    <lineage>
        <taxon>Bacteria</taxon>
        <taxon>Bacillati</taxon>
        <taxon>Bacillota</taxon>
        <taxon>Bacilli</taxon>
        <taxon>Bacillales</taxon>
        <taxon>Listeriaceae</taxon>
        <taxon>Listeria</taxon>
    </lineage>
</organism>
<keyword evidence="4 9" id="KW-0808">Transferase</keyword>
<evidence type="ECO:0000256" key="8">
    <source>
        <dbReference type="ARBA" id="ARBA00061188"/>
    </source>
</evidence>
<comment type="catalytic activity">
    <reaction evidence="7 9">
        <text>N-(5-phospho-beta-D-ribosyl)anthranilate + diphosphate = 5-phospho-alpha-D-ribose 1-diphosphate + anthranilate</text>
        <dbReference type="Rhea" id="RHEA:11768"/>
        <dbReference type="ChEBI" id="CHEBI:16567"/>
        <dbReference type="ChEBI" id="CHEBI:18277"/>
        <dbReference type="ChEBI" id="CHEBI:33019"/>
        <dbReference type="ChEBI" id="CHEBI:58017"/>
        <dbReference type="EC" id="2.4.2.18"/>
    </reaction>
</comment>
<evidence type="ECO:0000256" key="7">
    <source>
        <dbReference type="ARBA" id="ARBA00052328"/>
    </source>
</evidence>
<feature type="binding site" evidence="9">
    <location>
        <position position="79"/>
    </location>
    <ligand>
        <name>anthranilate</name>
        <dbReference type="ChEBI" id="CHEBI:16567"/>
        <label>1</label>
    </ligand>
</feature>
<dbReference type="UniPathway" id="UPA00035">
    <property type="reaction ID" value="UER00041"/>
</dbReference>
<comment type="similarity">
    <text evidence="9">Belongs to the anthranilate phosphoribosyltransferase family.</text>
</comment>
<evidence type="ECO:0000256" key="4">
    <source>
        <dbReference type="ARBA" id="ARBA00022679"/>
    </source>
</evidence>
<dbReference type="Proteomes" id="UP000571128">
    <property type="component" value="Unassembled WGS sequence"/>
</dbReference>
<feature type="binding site" evidence="9">
    <location>
        <position position="225"/>
    </location>
    <ligand>
        <name>Mg(2+)</name>
        <dbReference type="ChEBI" id="CHEBI:18420"/>
        <label>2</label>
    </ligand>
</feature>
<dbReference type="Gene3D" id="1.20.970.10">
    <property type="entry name" value="Transferase, Pyrimidine Nucleoside Phosphorylase, Chain C"/>
    <property type="match status" value="1"/>
</dbReference>
<feature type="binding site" evidence="9">
    <location>
        <position position="79"/>
    </location>
    <ligand>
        <name>5-phospho-alpha-D-ribose 1-diphosphate</name>
        <dbReference type="ChEBI" id="CHEBI:58017"/>
    </ligand>
</feature>
<evidence type="ECO:0000256" key="1">
    <source>
        <dbReference type="ARBA" id="ARBA00004907"/>
    </source>
</evidence>
<keyword evidence="5 9" id="KW-0822">Tryptophan biosynthesis</keyword>
<dbReference type="Pfam" id="PF00591">
    <property type="entry name" value="Glycos_transf_3"/>
    <property type="match status" value="1"/>
</dbReference>
<comment type="caution">
    <text evidence="12">The sequence shown here is derived from an EMBL/GenBank/DDBJ whole genome shotgun (WGS) entry which is preliminary data.</text>
</comment>
<dbReference type="EC" id="2.4.2.18" evidence="9"/>
<feature type="binding site" evidence="9">
    <location>
        <position position="110"/>
    </location>
    <ligand>
        <name>anthranilate</name>
        <dbReference type="ChEBI" id="CHEBI:16567"/>
        <label>1</label>
    </ligand>
</feature>
<comment type="function">
    <text evidence="9">Catalyzes the transfer of the phosphoribosyl group of 5-phosphorylribose-1-pyrophosphate (PRPP) to anthranilate to yield N-(5'-phosphoribosyl)-anthranilate (PRA).</text>
</comment>
<evidence type="ECO:0000313" key="12">
    <source>
        <dbReference type="EMBL" id="MBC1397469.1"/>
    </source>
</evidence>
<feature type="binding site" evidence="9">
    <location>
        <position position="91"/>
    </location>
    <ligand>
        <name>Mg(2+)</name>
        <dbReference type="ChEBI" id="CHEBI:18420"/>
        <label>1</label>
    </ligand>
</feature>
<feature type="binding site" evidence="9">
    <location>
        <begin position="107"/>
        <end position="115"/>
    </location>
    <ligand>
        <name>5-phospho-alpha-D-ribose 1-diphosphate</name>
        <dbReference type="ChEBI" id="CHEBI:58017"/>
    </ligand>
</feature>
<name>A0A841YB97_9LIST</name>
<evidence type="ECO:0000256" key="6">
    <source>
        <dbReference type="ARBA" id="ARBA00023141"/>
    </source>
</evidence>
<evidence type="ECO:0000256" key="3">
    <source>
        <dbReference type="ARBA" id="ARBA00022676"/>
    </source>
</evidence>
<dbReference type="Gene3D" id="3.40.1030.10">
    <property type="entry name" value="Nucleoside phosphorylase/phosphoribosyltransferase catalytic domain"/>
    <property type="match status" value="1"/>
</dbReference>
<protein>
    <recommendedName>
        <fullName evidence="9">Anthranilate phosphoribosyltransferase</fullName>
        <ecNumber evidence="9">2.4.2.18</ecNumber>
    </recommendedName>
</protein>
<keyword evidence="2 9" id="KW-0028">Amino-acid biosynthesis</keyword>
<evidence type="ECO:0000256" key="9">
    <source>
        <dbReference type="HAMAP-Rule" id="MF_00211"/>
    </source>
</evidence>
<dbReference type="GO" id="GO:0000287">
    <property type="term" value="F:magnesium ion binding"/>
    <property type="evidence" value="ECO:0007669"/>
    <property type="project" value="UniProtKB-UniRule"/>
</dbReference>
<comment type="pathway">
    <text evidence="1 9">Amino-acid biosynthesis; L-tryptophan biosynthesis; L-tryptophan from chorismate: step 2/5.</text>
</comment>
<feature type="binding site" evidence="9">
    <location>
        <position position="225"/>
    </location>
    <ligand>
        <name>Mg(2+)</name>
        <dbReference type="ChEBI" id="CHEBI:18420"/>
        <label>1</label>
    </ligand>
</feature>
<dbReference type="FunFam" id="3.40.1030.10:FF:000002">
    <property type="entry name" value="Anthranilate phosphoribosyltransferase"/>
    <property type="match status" value="1"/>
</dbReference>
<evidence type="ECO:0000259" key="11">
    <source>
        <dbReference type="Pfam" id="PF02885"/>
    </source>
</evidence>
<dbReference type="HAMAP" id="MF_00211">
    <property type="entry name" value="TrpD"/>
    <property type="match status" value="1"/>
</dbReference>
<dbReference type="SUPFAM" id="SSF52418">
    <property type="entry name" value="Nucleoside phosphorylase/phosphoribosyltransferase catalytic domain"/>
    <property type="match status" value="1"/>
</dbReference>
<dbReference type="EMBL" id="JAARPY010000001">
    <property type="protein sequence ID" value="MBC1397469.1"/>
    <property type="molecule type" value="Genomic_DNA"/>
</dbReference>
<comment type="similarity">
    <text evidence="8">In the C-terminal section; belongs to the anthranilate phosphoribosyltransferase family.</text>
</comment>
<dbReference type="InterPro" id="IPR036320">
    <property type="entry name" value="Glycosyl_Trfase_fam3_N_dom_sf"/>
</dbReference>
<evidence type="ECO:0000256" key="5">
    <source>
        <dbReference type="ARBA" id="ARBA00022822"/>
    </source>
</evidence>
<comment type="cofactor">
    <cofactor evidence="9">
        <name>Mg(2+)</name>
        <dbReference type="ChEBI" id="CHEBI:18420"/>
    </cofactor>
    <text evidence="9">Binds 2 magnesium ions per monomer.</text>
</comment>
<feature type="binding site" evidence="9">
    <location>
        <begin position="89"/>
        <end position="92"/>
    </location>
    <ligand>
        <name>5-phospho-alpha-D-ribose 1-diphosphate</name>
        <dbReference type="ChEBI" id="CHEBI:58017"/>
    </ligand>
</feature>
<dbReference type="GO" id="GO:0000162">
    <property type="term" value="P:L-tryptophan biosynthetic process"/>
    <property type="evidence" value="ECO:0007669"/>
    <property type="project" value="UniProtKB-UniRule"/>
</dbReference>
<dbReference type="NCBIfam" id="TIGR01245">
    <property type="entry name" value="trpD"/>
    <property type="match status" value="1"/>
</dbReference>
<dbReference type="InterPro" id="IPR005940">
    <property type="entry name" value="Anthranilate_Pribosyl_Tfrase"/>
</dbReference>
<feature type="binding site" evidence="9">
    <location>
        <begin position="82"/>
        <end position="83"/>
    </location>
    <ligand>
        <name>5-phospho-alpha-D-ribose 1-diphosphate</name>
        <dbReference type="ChEBI" id="CHEBI:58017"/>
    </ligand>
</feature>
<dbReference type="GO" id="GO:0005829">
    <property type="term" value="C:cytosol"/>
    <property type="evidence" value="ECO:0007669"/>
    <property type="project" value="TreeGrafter"/>
</dbReference>
<keyword evidence="9" id="KW-0479">Metal-binding</keyword>
<dbReference type="InterPro" id="IPR000312">
    <property type="entry name" value="Glycosyl_Trfase_fam3"/>
</dbReference>
<reference evidence="12 13" key="1">
    <citation type="submission" date="2020-03" db="EMBL/GenBank/DDBJ databases">
        <title>Soil Listeria distribution.</title>
        <authorList>
            <person name="Liao J."/>
            <person name="Wiedmann M."/>
        </authorList>
    </citation>
    <scope>NUCLEOTIDE SEQUENCE [LARGE SCALE GENOMIC DNA]</scope>
    <source>
        <strain evidence="12 13">FSL L7-1645</strain>
    </source>
</reference>
<keyword evidence="3 9" id="KW-0328">Glycosyltransferase</keyword>
<feature type="binding site" evidence="9">
    <location>
        <position position="165"/>
    </location>
    <ligand>
        <name>anthranilate</name>
        <dbReference type="ChEBI" id="CHEBI:16567"/>
        <label>2</label>
    </ligand>
</feature>
<proteinExistence type="inferred from homology"/>
<keyword evidence="6 9" id="KW-0057">Aromatic amino acid biosynthesis</keyword>
<dbReference type="Pfam" id="PF02885">
    <property type="entry name" value="Glycos_trans_3N"/>
    <property type="match status" value="1"/>
</dbReference>
<dbReference type="InterPro" id="IPR017459">
    <property type="entry name" value="Glycosyl_Trfase_fam3_N_dom"/>
</dbReference>
<evidence type="ECO:0000313" key="13">
    <source>
        <dbReference type="Proteomes" id="UP000571128"/>
    </source>
</evidence>
<dbReference type="InterPro" id="IPR035902">
    <property type="entry name" value="Nuc_phospho_transferase"/>
</dbReference>
<sequence length="339" mass="37032">MGQEIQKLFMKQNLSEMEMTMIANQMFCGELSEIEITAILMALKLKGETLEEMSALARIMQNVALKIPYDKTDAMDNCGTGGDKSNTFNISTTSAFVLAAGGIKMAKHGNRSVSSRSGSADVCRELGIEMTLRPDEMAYLLENVGIAFLFAPHVHPNMKYVMNVRKTLQTPTIFNLIGPMTNPLPLKAQLMGIYKRDLLQETARALGKLGRERAVVVNGAGHMDEATLLGENHIALYAEGEVKELTFSPEDVGLKRTSKEKIQGGNARENSLILERVLNNEKGAYLDTVLLNAGLGFFAYGKVSTIEEGVLMARKIVASGEAKQKLAELLATQQEVLVG</sequence>
<dbReference type="GO" id="GO:0004048">
    <property type="term" value="F:anthranilate phosphoribosyltransferase activity"/>
    <property type="evidence" value="ECO:0007669"/>
    <property type="project" value="UniProtKB-UniRule"/>
</dbReference>
<comment type="subunit">
    <text evidence="9">Homodimer.</text>
</comment>
<evidence type="ECO:0000256" key="2">
    <source>
        <dbReference type="ARBA" id="ARBA00022605"/>
    </source>
</evidence>
<dbReference type="RefSeq" id="WP_036061695.1">
    <property type="nucleotide sequence ID" value="NZ_JAARPY010000001.1"/>
</dbReference>
<feature type="domain" description="Glycosyl transferase family 3 N-terminal" evidence="11">
    <location>
        <begin position="5"/>
        <end position="62"/>
    </location>
</feature>
<feature type="binding site" evidence="9">
    <location>
        <position position="224"/>
    </location>
    <ligand>
        <name>Mg(2+)</name>
        <dbReference type="ChEBI" id="CHEBI:18420"/>
        <label>2</label>
    </ligand>
</feature>
<evidence type="ECO:0000259" key="10">
    <source>
        <dbReference type="Pfam" id="PF00591"/>
    </source>
</evidence>
<dbReference type="PANTHER" id="PTHR43285">
    <property type="entry name" value="ANTHRANILATE PHOSPHORIBOSYLTRANSFERASE"/>
    <property type="match status" value="1"/>
</dbReference>
<feature type="domain" description="Glycosyl transferase family 3" evidence="10">
    <location>
        <begin position="72"/>
        <end position="322"/>
    </location>
</feature>
<dbReference type="AlphaFoldDB" id="A0A841YB97"/>
<dbReference type="PANTHER" id="PTHR43285:SF2">
    <property type="entry name" value="ANTHRANILATE PHOSPHORIBOSYLTRANSFERASE"/>
    <property type="match status" value="1"/>
</dbReference>
<feature type="binding site" evidence="9">
    <location>
        <position position="119"/>
    </location>
    <ligand>
        <name>5-phospho-alpha-D-ribose 1-diphosphate</name>
        <dbReference type="ChEBI" id="CHEBI:58017"/>
    </ligand>
</feature>
<gene>
    <name evidence="9 12" type="primary">trpD</name>
    <name evidence="12" type="ORF">HB844_01080</name>
</gene>
<keyword evidence="9" id="KW-0460">Magnesium</keyword>
<dbReference type="SUPFAM" id="SSF47648">
    <property type="entry name" value="Nucleoside phosphorylase/phosphoribosyltransferase N-terminal domain"/>
    <property type="match status" value="1"/>
</dbReference>
<accession>A0A841YB97</accession>